<feature type="non-terminal residue" evidence="2">
    <location>
        <position position="166"/>
    </location>
</feature>
<dbReference type="PANTHER" id="PTHR47803">
    <property type="entry name" value="TRNA-SPECIFIC ADENOSINE DEAMINASE 1"/>
    <property type="match status" value="1"/>
</dbReference>
<comment type="caution">
    <text evidence="2">The sequence shown here is derived from an EMBL/GenBank/DDBJ whole genome shotgun (WGS) entry which is preliminary data.</text>
</comment>
<organism evidence="2 3">
    <name type="scientific">Staphylotrichum tortipilum</name>
    <dbReference type="NCBI Taxonomy" id="2831512"/>
    <lineage>
        <taxon>Eukaryota</taxon>
        <taxon>Fungi</taxon>
        <taxon>Dikarya</taxon>
        <taxon>Ascomycota</taxon>
        <taxon>Pezizomycotina</taxon>
        <taxon>Sordariomycetes</taxon>
        <taxon>Sordariomycetidae</taxon>
        <taxon>Sordariales</taxon>
        <taxon>Chaetomiaceae</taxon>
        <taxon>Staphylotrichum</taxon>
    </lineage>
</organism>
<reference evidence="2" key="2">
    <citation type="submission" date="2023-05" db="EMBL/GenBank/DDBJ databases">
        <authorList>
            <consortium name="Lawrence Berkeley National Laboratory"/>
            <person name="Steindorff A."/>
            <person name="Hensen N."/>
            <person name="Bonometti L."/>
            <person name="Westerberg I."/>
            <person name="Brannstrom I.O."/>
            <person name="Guillou S."/>
            <person name="Cros-Aarteil S."/>
            <person name="Calhoun S."/>
            <person name="Haridas S."/>
            <person name="Kuo A."/>
            <person name="Mondo S."/>
            <person name="Pangilinan J."/>
            <person name="Riley R."/>
            <person name="Labutti K."/>
            <person name="Andreopoulos B."/>
            <person name="Lipzen A."/>
            <person name="Chen C."/>
            <person name="Yanf M."/>
            <person name="Daum C."/>
            <person name="Ng V."/>
            <person name="Clum A."/>
            <person name="Ohm R."/>
            <person name="Martin F."/>
            <person name="Silar P."/>
            <person name="Natvig D."/>
            <person name="Lalanne C."/>
            <person name="Gautier V."/>
            <person name="Ament-Velasquez S.L."/>
            <person name="Kruys A."/>
            <person name="Hutchinson M.I."/>
            <person name="Powell A.J."/>
            <person name="Barry K."/>
            <person name="Miller A.N."/>
            <person name="Grigoriev I.V."/>
            <person name="Debuchy R."/>
            <person name="Gladieux P."/>
            <person name="Thoren M.H."/>
            <person name="Johannesson H."/>
        </authorList>
    </citation>
    <scope>NUCLEOTIDE SEQUENCE</scope>
    <source>
        <strain evidence="2">CBS 103.79</strain>
    </source>
</reference>
<gene>
    <name evidence="2" type="ORF">C8A05DRAFT_16591</name>
</gene>
<keyword evidence="3" id="KW-1185">Reference proteome</keyword>
<dbReference type="Proteomes" id="UP001303889">
    <property type="component" value="Unassembled WGS sequence"/>
</dbReference>
<protein>
    <recommendedName>
        <fullName evidence="1">A to I editase domain-containing protein</fullName>
    </recommendedName>
</protein>
<dbReference type="InterPro" id="IPR002466">
    <property type="entry name" value="A_deamin"/>
</dbReference>
<sequence>MLTQAGEIASTVLGAFQKLPAKRKPVVRDNGLREWVPMAGIVVKGPNMIKCVAMATGMKCLPASKLPQANGITLHDWHAEVLALRAFNRFILDECRRLAQDGGVESEFLRRRTPEELSSTQPWHRQPFAWREGLTLHMYCSEAPCGDASMELIMAAQADATPWTLP</sequence>
<evidence type="ECO:0000313" key="2">
    <source>
        <dbReference type="EMBL" id="KAK3901193.1"/>
    </source>
</evidence>
<dbReference type="PROSITE" id="PS50141">
    <property type="entry name" value="A_DEAMIN_EDITASE"/>
    <property type="match status" value="1"/>
</dbReference>
<accession>A0AAN6MJU8</accession>
<dbReference type="GO" id="GO:0002100">
    <property type="term" value="P:tRNA wobble adenosine to inosine editing"/>
    <property type="evidence" value="ECO:0007669"/>
    <property type="project" value="InterPro"/>
</dbReference>
<dbReference type="PANTHER" id="PTHR47803:SF1">
    <property type="entry name" value="TRNA-SPECIFIC ADENOSINE DEAMINASE 1"/>
    <property type="match status" value="1"/>
</dbReference>
<dbReference type="AlphaFoldDB" id="A0AAN6MJU8"/>
<name>A0AAN6MJU8_9PEZI</name>
<dbReference type="GO" id="GO:0043829">
    <property type="term" value="F:tRNA-specific adenosine-37 deaminase activity"/>
    <property type="evidence" value="ECO:0007669"/>
    <property type="project" value="TreeGrafter"/>
</dbReference>
<feature type="domain" description="A to I editase" evidence="1">
    <location>
        <begin position="53"/>
        <end position="166"/>
    </location>
</feature>
<dbReference type="Pfam" id="PF02137">
    <property type="entry name" value="A_deamin"/>
    <property type="match status" value="1"/>
</dbReference>
<dbReference type="GO" id="GO:0003723">
    <property type="term" value="F:RNA binding"/>
    <property type="evidence" value="ECO:0007669"/>
    <property type="project" value="InterPro"/>
</dbReference>
<dbReference type="InterPro" id="IPR042935">
    <property type="entry name" value="Tad1"/>
</dbReference>
<dbReference type="EMBL" id="MU855601">
    <property type="protein sequence ID" value="KAK3901193.1"/>
    <property type="molecule type" value="Genomic_DNA"/>
</dbReference>
<proteinExistence type="predicted"/>
<evidence type="ECO:0000313" key="3">
    <source>
        <dbReference type="Proteomes" id="UP001303889"/>
    </source>
</evidence>
<reference evidence="2" key="1">
    <citation type="journal article" date="2023" name="Mol. Phylogenet. Evol.">
        <title>Genome-scale phylogeny and comparative genomics of the fungal order Sordariales.</title>
        <authorList>
            <person name="Hensen N."/>
            <person name="Bonometti L."/>
            <person name="Westerberg I."/>
            <person name="Brannstrom I.O."/>
            <person name="Guillou S."/>
            <person name="Cros-Aarteil S."/>
            <person name="Calhoun S."/>
            <person name="Haridas S."/>
            <person name="Kuo A."/>
            <person name="Mondo S."/>
            <person name="Pangilinan J."/>
            <person name="Riley R."/>
            <person name="LaButti K."/>
            <person name="Andreopoulos B."/>
            <person name="Lipzen A."/>
            <person name="Chen C."/>
            <person name="Yan M."/>
            <person name="Daum C."/>
            <person name="Ng V."/>
            <person name="Clum A."/>
            <person name="Steindorff A."/>
            <person name="Ohm R.A."/>
            <person name="Martin F."/>
            <person name="Silar P."/>
            <person name="Natvig D.O."/>
            <person name="Lalanne C."/>
            <person name="Gautier V."/>
            <person name="Ament-Velasquez S.L."/>
            <person name="Kruys A."/>
            <person name="Hutchinson M.I."/>
            <person name="Powell A.J."/>
            <person name="Barry K."/>
            <person name="Miller A.N."/>
            <person name="Grigoriev I.V."/>
            <person name="Debuchy R."/>
            <person name="Gladieux P."/>
            <person name="Hiltunen Thoren M."/>
            <person name="Johannesson H."/>
        </authorList>
    </citation>
    <scope>NUCLEOTIDE SEQUENCE</scope>
    <source>
        <strain evidence="2">CBS 103.79</strain>
    </source>
</reference>
<evidence type="ECO:0000259" key="1">
    <source>
        <dbReference type="PROSITE" id="PS50141"/>
    </source>
</evidence>